<feature type="signal peptide" evidence="1">
    <location>
        <begin position="1"/>
        <end position="21"/>
    </location>
</feature>
<sequence length="150" mass="17331">MRKLKCLLVVAVSSLSFSCGEKTTATSSQKTNMSSGYSSLKEPFKESEFSEWMSKADQQVAYEERKEGMYFAYTEGRNNGGFHQYRHVMKKFTGENHREFAVFWGLSESEFYQIDLSMRKKGFERANLQVFEDGTGKAYHQVLWLLPNAN</sequence>
<keyword evidence="1" id="KW-0732">Signal</keyword>
<feature type="chain" id="PRO_5037635554" evidence="1">
    <location>
        <begin position="22"/>
        <end position="150"/>
    </location>
</feature>
<evidence type="ECO:0000313" key="3">
    <source>
        <dbReference type="Proteomes" id="UP000658278"/>
    </source>
</evidence>
<protein>
    <submittedName>
        <fullName evidence="2">Uncharacterized protein</fullName>
    </submittedName>
</protein>
<dbReference type="AlphaFoldDB" id="A0A934RBH4"/>
<keyword evidence="3" id="KW-1185">Reference proteome</keyword>
<dbReference type="RefSeq" id="WP_200278976.1">
    <property type="nucleotide sequence ID" value="NZ_JAENII010000007.1"/>
</dbReference>
<comment type="caution">
    <text evidence="2">The sequence shown here is derived from an EMBL/GenBank/DDBJ whole genome shotgun (WGS) entry which is preliminary data.</text>
</comment>
<dbReference type="EMBL" id="JAENII010000007">
    <property type="protein sequence ID" value="MBK1827485.1"/>
    <property type="molecule type" value="Genomic_DNA"/>
</dbReference>
<accession>A0A934RBH4</accession>
<evidence type="ECO:0000256" key="1">
    <source>
        <dbReference type="SAM" id="SignalP"/>
    </source>
</evidence>
<dbReference type="Proteomes" id="UP000658278">
    <property type="component" value="Unassembled WGS sequence"/>
</dbReference>
<proteinExistence type="predicted"/>
<reference evidence="2" key="1">
    <citation type="submission" date="2021-01" db="EMBL/GenBank/DDBJ databases">
        <title>Modified the classification status of verrucomicrobia.</title>
        <authorList>
            <person name="Feng X."/>
        </authorList>
    </citation>
    <scope>NUCLEOTIDE SEQUENCE</scope>
    <source>
        <strain evidence="2">KCTC 22201</strain>
    </source>
</reference>
<evidence type="ECO:0000313" key="2">
    <source>
        <dbReference type="EMBL" id="MBK1827485.1"/>
    </source>
</evidence>
<name>A0A934RBH4_9BACT</name>
<gene>
    <name evidence="2" type="ORF">JIN81_10665</name>
</gene>
<dbReference type="PROSITE" id="PS51257">
    <property type="entry name" value="PROKAR_LIPOPROTEIN"/>
    <property type="match status" value="1"/>
</dbReference>
<organism evidence="2 3">
    <name type="scientific">Haloferula rosea</name>
    <dbReference type="NCBI Taxonomy" id="490093"/>
    <lineage>
        <taxon>Bacteria</taxon>
        <taxon>Pseudomonadati</taxon>
        <taxon>Verrucomicrobiota</taxon>
        <taxon>Verrucomicrobiia</taxon>
        <taxon>Verrucomicrobiales</taxon>
        <taxon>Verrucomicrobiaceae</taxon>
        <taxon>Haloferula</taxon>
    </lineage>
</organism>